<proteinExistence type="predicted"/>
<dbReference type="Proteomes" id="UP000030700">
    <property type="component" value="Unassembled WGS sequence"/>
</dbReference>
<dbReference type="PANTHER" id="PTHR21064">
    <property type="entry name" value="AMINOGLYCOSIDE PHOSPHOTRANSFERASE DOMAIN-CONTAINING PROTEIN-RELATED"/>
    <property type="match status" value="1"/>
</dbReference>
<sequence length="386" mass="43531">MDRETLYAIAQQFQLGGEVVAVEPFGTGLIHQTYRSTVQNAEGVRWYVHQRLNQAVFRQPLFVLENMQRVTEHIRAKIAGTDGSDRNRKVTLRLVPARDGQPYYRDPAGEYWRTTMFITDAVTYDTIQHPQHAYEAGKTLGEFQRFVADLPPDELHDTLPGFHDTPQYFQQFCAAVTMPQPNPAIETRKQEPQAQDLIQQAQARAALADALMAPWQVGLLPTRVVHNDPKINNILMDTHTQRGIGMIDLDTVKGGLAHFDFGDCLRSSANPAGEETQDIAAVHFDLAIFEGIATGYLEIMRDVLTAAEIQLLPQAIPVIIFEQATRFLTDYLRGDVYYPHITYPTQNLQRAAVQMALLADVEQKMPAIQEIFHRLFGKKLPAHSSP</sequence>
<dbReference type="InterPro" id="IPR050249">
    <property type="entry name" value="Pseudomonas-type_ThrB"/>
</dbReference>
<reference evidence="2" key="1">
    <citation type="journal article" date="2015" name="PeerJ">
        <title>First genomic representation of candidate bacterial phylum KSB3 points to enhanced environmental sensing as a trigger of wastewater bulking.</title>
        <authorList>
            <person name="Sekiguchi Y."/>
            <person name="Ohashi A."/>
            <person name="Parks D.H."/>
            <person name="Yamauchi T."/>
            <person name="Tyson G.W."/>
            <person name="Hugenholtz P."/>
        </authorList>
    </citation>
    <scope>NUCLEOTIDE SEQUENCE [LARGE SCALE GENOMIC DNA]</scope>
</reference>
<dbReference type="GO" id="GO:0016740">
    <property type="term" value="F:transferase activity"/>
    <property type="evidence" value="ECO:0007669"/>
    <property type="project" value="UniProtKB-KW"/>
</dbReference>
<dbReference type="AlphaFoldDB" id="A0A0S6VSK8"/>
<evidence type="ECO:0000313" key="2">
    <source>
        <dbReference type="EMBL" id="GAK50405.1"/>
    </source>
</evidence>
<evidence type="ECO:0000313" key="3">
    <source>
        <dbReference type="Proteomes" id="UP000030700"/>
    </source>
</evidence>
<gene>
    <name evidence="2" type="ORF">U14_01636</name>
</gene>
<accession>A0A0S6VSK8</accession>
<dbReference type="STRING" id="1499966.U14_01636"/>
<dbReference type="SUPFAM" id="SSF56112">
    <property type="entry name" value="Protein kinase-like (PK-like)"/>
    <property type="match status" value="1"/>
</dbReference>
<dbReference type="InterPro" id="IPR011009">
    <property type="entry name" value="Kinase-like_dom_sf"/>
</dbReference>
<keyword evidence="2" id="KW-0808">Transferase</keyword>
<name>A0A0S6VSK8_9BACT</name>
<feature type="domain" description="Aminoglycoside phosphotransferase" evidence="1">
    <location>
        <begin position="120"/>
        <end position="275"/>
    </location>
</feature>
<dbReference type="Pfam" id="PF01636">
    <property type="entry name" value="APH"/>
    <property type="match status" value="1"/>
</dbReference>
<keyword evidence="3" id="KW-1185">Reference proteome</keyword>
<protein>
    <submittedName>
        <fullName evidence="2">Aminoglycoside phosphotransferase</fullName>
    </submittedName>
</protein>
<dbReference type="InterPro" id="IPR002575">
    <property type="entry name" value="Aminoglycoside_PTrfase"/>
</dbReference>
<organism evidence="2">
    <name type="scientific">Candidatus Moduliflexus flocculans</name>
    <dbReference type="NCBI Taxonomy" id="1499966"/>
    <lineage>
        <taxon>Bacteria</taxon>
        <taxon>Candidatus Moduliflexota</taxon>
        <taxon>Candidatus Moduliflexia</taxon>
        <taxon>Candidatus Moduliflexales</taxon>
        <taxon>Candidatus Moduliflexaceae</taxon>
    </lineage>
</organism>
<dbReference type="EMBL" id="DF820456">
    <property type="protein sequence ID" value="GAK50405.1"/>
    <property type="molecule type" value="Genomic_DNA"/>
</dbReference>
<dbReference type="PANTHER" id="PTHR21064:SF5">
    <property type="entry name" value="SLR1880 PROTEIN"/>
    <property type="match status" value="1"/>
</dbReference>
<evidence type="ECO:0000259" key="1">
    <source>
        <dbReference type="Pfam" id="PF01636"/>
    </source>
</evidence>
<dbReference type="HOGENOM" id="CLU_037718_0_0_0"/>
<dbReference type="Gene3D" id="3.90.1200.10">
    <property type="match status" value="1"/>
</dbReference>